<evidence type="ECO:0000256" key="5">
    <source>
        <dbReference type="ARBA" id="ARBA00022964"/>
    </source>
</evidence>
<accession>A0A8J7JZI0</accession>
<feature type="binding site" evidence="9">
    <location>
        <position position="103"/>
    </location>
    <ligand>
        <name>Fe(2+)</name>
        <dbReference type="ChEBI" id="CHEBI:29033"/>
    </ligand>
</feature>
<dbReference type="UniPathway" id="UPA00904">
    <property type="reaction ID" value="UER00878"/>
</dbReference>
<sequence length="181" mass="20593">MSALTVYQESNPQAVLKHSDDYMDIAEALAFVGIRFERWEAAQVITAETPADTILEAYRSQIDELKATEGYVTVDTISLAADNPMKDELRQKFLSEHTHSEDEVRFFVRGEGMFYLHIEDQIYQVHCCKDDLISVPANARHWFDMGPNPDFTAIRFFNNPEGWVANYTGDAIADGFPKFDG</sequence>
<dbReference type="CDD" id="cd02232">
    <property type="entry name" value="cupin_ARD"/>
    <property type="match status" value="1"/>
</dbReference>
<feature type="binding site" evidence="9">
    <location>
        <position position="99"/>
    </location>
    <ligand>
        <name>Fe(2+)</name>
        <dbReference type="ChEBI" id="CHEBI:29033"/>
    </ligand>
</feature>
<dbReference type="EC" id="1.13.11.53" evidence="9"/>
<dbReference type="InterPro" id="IPR011051">
    <property type="entry name" value="RmlC_Cupin_sf"/>
</dbReference>
<evidence type="ECO:0000313" key="11">
    <source>
        <dbReference type="Proteomes" id="UP000640333"/>
    </source>
</evidence>
<evidence type="ECO:0000256" key="3">
    <source>
        <dbReference type="ARBA" id="ARBA00022605"/>
    </source>
</evidence>
<gene>
    <name evidence="9" type="primary">mtnD</name>
    <name evidence="10" type="ORF">IOQ59_10835</name>
</gene>
<dbReference type="AlphaFoldDB" id="A0A8J7JZI0"/>
<feature type="site" description="May play a role in metal incorporation in vivo" evidence="9">
    <location>
        <position position="96"/>
    </location>
</feature>
<feature type="binding site" evidence="9">
    <location>
        <position position="97"/>
    </location>
    <ligand>
        <name>Fe(2+)</name>
        <dbReference type="ChEBI" id="CHEBI:29033"/>
    </ligand>
</feature>
<dbReference type="InterPro" id="IPR023956">
    <property type="entry name" value="ARD_bac"/>
</dbReference>
<feature type="site" description="May play a role in transmitting local conformational changes" evidence="9">
    <location>
        <position position="102"/>
    </location>
</feature>
<dbReference type="EMBL" id="JADEYS010000009">
    <property type="protein sequence ID" value="MBE9397754.1"/>
    <property type="molecule type" value="Genomic_DNA"/>
</dbReference>
<evidence type="ECO:0000256" key="6">
    <source>
        <dbReference type="ARBA" id="ARBA00023002"/>
    </source>
</evidence>
<comment type="similarity">
    <text evidence="9">Belongs to the acireductone dioxygenase (ARD) family.</text>
</comment>
<evidence type="ECO:0000256" key="1">
    <source>
        <dbReference type="ARBA" id="ARBA00000428"/>
    </source>
</evidence>
<keyword evidence="5 9" id="KW-0223">Dioxygenase</keyword>
<dbReference type="InterPro" id="IPR004313">
    <property type="entry name" value="ARD"/>
</dbReference>
<keyword evidence="7 9" id="KW-0408">Iron</keyword>
<keyword evidence="11" id="KW-1185">Reference proteome</keyword>
<comment type="catalytic activity">
    <reaction evidence="9">
        <text>1,2-dihydroxy-5-(methylsulfanyl)pent-1-en-3-one + O2 = 3-(methylsulfanyl)propanoate + CO + formate + 2 H(+)</text>
        <dbReference type="Rhea" id="RHEA:14161"/>
        <dbReference type="ChEBI" id="CHEBI:15378"/>
        <dbReference type="ChEBI" id="CHEBI:15379"/>
        <dbReference type="ChEBI" id="CHEBI:15740"/>
        <dbReference type="ChEBI" id="CHEBI:17245"/>
        <dbReference type="ChEBI" id="CHEBI:49016"/>
        <dbReference type="ChEBI" id="CHEBI:49252"/>
        <dbReference type="EC" id="1.13.11.53"/>
    </reaction>
</comment>
<comment type="cofactor">
    <cofactor evidence="9">
        <name>Fe(2+)</name>
        <dbReference type="ChEBI" id="CHEBI:29033"/>
    </cofactor>
    <text evidence="9">Binds 1 Fe(2+) cation per monomer.</text>
</comment>
<evidence type="ECO:0000256" key="4">
    <source>
        <dbReference type="ARBA" id="ARBA00022723"/>
    </source>
</evidence>
<dbReference type="GO" id="GO:0010309">
    <property type="term" value="F:acireductone dioxygenase [iron(II)-requiring] activity"/>
    <property type="evidence" value="ECO:0007669"/>
    <property type="project" value="UniProtKB-UniRule"/>
</dbReference>
<dbReference type="PANTHER" id="PTHR23418">
    <property type="entry name" value="ACIREDUCTONE DIOXYGENASE"/>
    <property type="match status" value="1"/>
</dbReference>
<keyword evidence="4 9" id="KW-0479">Metal-binding</keyword>
<dbReference type="Proteomes" id="UP000640333">
    <property type="component" value="Unassembled WGS sequence"/>
</dbReference>
<dbReference type="InterPro" id="IPR014710">
    <property type="entry name" value="RmlC-like_jellyroll"/>
</dbReference>
<feature type="binding site" evidence="9">
    <location>
        <position position="141"/>
    </location>
    <ligand>
        <name>Ni(2+)</name>
        <dbReference type="ChEBI" id="CHEBI:49786"/>
    </ligand>
</feature>
<name>A0A8J7JZI0_9GAMM</name>
<protein>
    <recommendedName>
        <fullName evidence="9">Acireductone dioxygenase</fullName>
    </recommendedName>
    <alternativeName>
        <fullName evidence="9">1,2-dihydroxy-3-keto-5-methylthiopentene dioxygenase</fullName>
        <shortName evidence="9">DHK-MTPene dioxygenase</shortName>
    </alternativeName>
    <alternativeName>
        <fullName evidence="9">Acireductone dioxygenase (Fe(2+)-requiring)</fullName>
        <shortName evidence="9">ARD'</shortName>
        <shortName evidence="9">Fe-ARD</shortName>
        <ecNumber evidence="9">1.13.11.54</ecNumber>
    </alternativeName>
    <alternativeName>
        <fullName evidence="9">Acireductone dioxygenase (Ni(2+)-requiring)</fullName>
        <shortName evidence="9">ARD</shortName>
        <shortName evidence="9">Ni-ARD</shortName>
        <ecNumber evidence="9">1.13.11.53</ecNumber>
    </alternativeName>
</protein>
<comment type="function">
    <text evidence="9">Catalyzes 2 different reactions between oxygene and the acireductone 1,2-dihydroxy-3-keto-5-methylthiopentene (DHK-MTPene) depending upon the metal bound in the active site. Fe-containing acireductone dioxygenase (Fe-ARD) produces formate and 2-keto-4-methylthiobutyrate (KMTB), the alpha-ketoacid precursor of methionine in the methionine recycle pathway. Ni-containing acireductone dioxygenase (Ni-ARD) produces methylthiopropionate, carbon monoxide and formate, and does not lie on the methionine recycle pathway.</text>
</comment>
<feature type="binding site" evidence="9">
    <location>
        <position position="103"/>
    </location>
    <ligand>
        <name>Ni(2+)</name>
        <dbReference type="ChEBI" id="CHEBI:49786"/>
    </ligand>
</feature>
<feature type="binding site" evidence="9">
    <location>
        <position position="99"/>
    </location>
    <ligand>
        <name>Ni(2+)</name>
        <dbReference type="ChEBI" id="CHEBI:49786"/>
    </ligand>
</feature>
<keyword evidence="8 9" id="KW-0486">Methionine biosynthesis</keyword>
<dbReference type="GO" id="GO:0005506">
    <property type="term" value="F:iron ion binding"/>
    <property type="evidence" value="ECO:0007669"/>
    <property type="project" value="UniProtKB-UniRule"/>
</dbReference>
<keyword evidence="3 9" id="KW-0028">Amino-acid biosynthesis</keyword>
<dbReference type="GO" id="GO:0019284">
    <property type="term" value="P:L-methionine salvage from S-adenosylmethionine"/>
    <property type="evidence" value="ECO:0007669"/>
    <property type="project" value="InterPro"/>
</dbReference>
<dbReference type="GO" id="GO:0010308">
    <property type="term" value="F:acireductone dioxygenase (Ni2+-requiring) activity"/>
    <property type="evidence" value="ECO:0007669"/>
    <property type="project" value="UniProtKB-UniRule"/>
</dbReference>
<reference evidence="10" key="1">
    <citation type="submission" date="2020-10" db="EMBL/GenBank/DDBJ databases">
        <title>Bacterium isolated from coastal waters sediment.</title>
        <authorList>
            <person name="Chen R.-J."/>
            <person name="Lu D.-C."/>
            <person name="Zhu K.-L."/>
            <person name="Du Z.-J."/>
        </authorList>
    </citation>
    <scope>NUCLEOTIDE SEQUENCE</scope>
    <source>
        <strain evidence="10">N1Y112</strain>
    </source>
</reference>
<proteinExistence type="inferred from homology"/>
<feature type="binding site" evidence="9">
    <location>
        <position position="97"/>
    </location>
    <ligand>
        <name>Ni(2+)</name>
        <dbReference type="ChEBI" id="CHEBI:49786"/>
    </ligand>
</feature>
<organism evidence="10 11">
    <name type="scientific">Pontibacterium sinense</name>
    <dbReference type="NCBI Taxonomy" id="2781979"/>
    <lineage>
        <taxon>Bacteria</taxon>
        <taxon>Pseudomonadati</taxon>
        <taxon>Pseudomonadota</taxon>
        <taxon>Gammaproteobacteria</taxon>
        <taxon>Oceanospirillales</taxon>
        <taxon>Oceanospirillaceae</taxon>
        <taxon>Pontibacterium</taxon>
    </lineage>
</organism>
<comment type="catalytic activity">
    <reaction evidence="1 9">
        <text>1,2-dihydroxy-5-(methylsulfanyl)pent-1-en-3-one + O2 = 4-methylsulfanyl-2-oxobutanoate + formate + 2 H(+)</text>
        <dbReference type="Rhea" id="RHEA:24504"/>
        <dbReference type="ChEBI" id="CHEBI:15378"/>
        <dbReference type="ChEBI" id="CHEBI:15379"/>
        <dbReference type="ChEBI" id="CHEBI:15740"/>
        <dbReference type="ChEBI" id="CHEBI:16723"/>
        <dbReference type="ChEBI" id="CHEBI:49252"/>
        <dbReference type="EC" id="1.13.11.54"/>
    </reaction>
</comment>
<feature type="binding site" evidence="9">
    <location>
        <position position="141"/>
    </location>
    <ligand>
        <name>Fe(2+)</name>
        <dbReference type="ChEBI" id="CHEBI:29033"/>
    </ligand>
</feature>
<comment type="caution">
    <text evidence="10">The sequence shown here is derived from an EMBL/GenBank/DDBJ whole genome shotgun (WGS) entry which is preliminary data.</text>
</comment>
<keyword evidence="2 9" id="KW-0533">Nickel</keyword>
<comment type="subunit">
    <text evidence="9">Monomer.</text>
</comment>
<evidence type="ECO:0000256" key="2">
    <source>
        <dbReference type="ARBA" id="ARBA00022596"/>
    </source>
</evidence>
<keyword evidence="6 9" id="KW-0560">Oxidoreductase</keyword>
<dbReference type="SUPFAM" id="SSF51182">
    <property type="entry name" value="RmlC-like cupins"/>
    <property type="match status" value="1"/>
</dbReference>
<dbReference type="PANTHER" id="PTHR23418:SF0">
    <property type="entry name" value="ACIREDUCTONE DIOXYGENASE"/>
    <property type="match status" value="1"/>
</dbReference>
<dbReference type="EC" id="1.13.11.54" evidence="9"/>
<evidence type="ECO:0000256" key="8">
    <source>
        <dbReference type="ARBA" id="ARBA00023167"/>
    </source>
</evidence>
<evidence type="ECO:0000256" key="7">
    <source>
        <dbReference type="ARBA" id="ARBA00023004"/>
    </source>
</evidence>
<dbReference type="Pfam" id="PF03079">
    <property type="entry name" value="ARD"/>
    <property type="match status" value="1"/>
</dbReference>
<evidence type="ECO:0000313" key="10">
    <source>
        <dbReference type="EMBL" id="MBE9397754.1"/>
    </source>
</evidence>
<dbReference type="Gene3D" id="2.60.120.10">
    <property type="entry name" value="Jelly Rolls"/>
    <property type="match status" value="1"/>
</dbReference>
<dbReference type="GO" id="GO:0016151">
    <property type="term" value="F:nickel cation binding"/>
    <property type="evidence" value="ECO:0007669"/>
    <property type="project" value="UniProtKB-UniRule"/>
</dbReference>
<dbReference type="GO" id="GO:0019509">
    <property type="term" value="P:L-methionine salvage from methylthioadenosine"/>
    <property type="evidence" value="ECO:0007669"/>
    <property type="project" value="UniProtKB-UniRule"/>
</dbReference>
<comment type="cofactor">
    <cofactor evidence="9">
        <name>Ni(2+)</name>
        <dbReference type="ChEBI" id="CHEBI:49786"/>
    </cofactor>
    <text evidence="9">Binds 1 nickel ion per monomer.</text>
</comment>
<dbReference type="HAMAP" id="MF_01682">
    <property type="entry name" value="Salvage_MtnD"/>
    <property type="match status" value="1"/>
</dbReference>
<feature type="site" description="Important to generate the dianion" evidence="9">
    <location>
        <position position="105"/>
    </location>
</feature>
<evidence type="ECO:0000256" key="9">
    <source>
        <dbReference type="HAMAP-Rule" id="MF_01682"/>
    </source>
</evidence>
<comment type="pathway">
    <text evidence="9">Amino-acid biosynthesis; L-methionine biosynthesis via salvage pathway; L-methionine from S-methyl-5-thio-alpha-D-ribose 1-phosphate: step 5/6.</text>
</comment>
<dbReference type="RefSeq" id="WP_193953302.1">
    <property type="nucleotide sequence ID" value="NZ_JADEYS010000009.1"/>
</dbReference>